<accession>A0A8A4TNL6</accession>
<evidence type="ECO:0000313" key="2">
    <source>
        <dbReference type="EMBL" id="QTD48185.1"/>
    </source>
</evidence>
<dbReference type="KEGG" id="scor:J3U87_21580"/>
<organism evidence="2 3">
    <name type="scientific">Sulfidibacter corallicola</name>
    <dbReference type="NCBI Taxonomy" id="2818388"/>
    <lineage>
        <taxon>Bacteria</taxon>
        <taxon>Pseudomonadati</taxon>
        <taxon>Acidobacteriota</taxon>
        <taxon>Holophagae</taxon>
        <taxon>Acanthopleuribacterales</taxon>
        <taxon>Acanthopleuribacteraceae</taxon>
        <taxon>Sulfidibacter</taxon>
    </lineage>
</organism>
<dbReference type="AlphaFoldDB" id="A0A8A4TNL6"/>
<protein>
    <submittedName>
        <fullName evidence="2">Glycosyltransferase</fullName>
    </submittedName>
</protein>
<sequence>MEATEPDSQSTVSVIVPTRGDVDLAPLLRALEHQTLRPLQVIPVVDGEGRGPAWARNQGIRQARGTYLAFLDDDCEPPPNWLATMVGAIQRHDADGAGGTYIEMDPFLSARRALNHYPEAEQLDCGQVGAGGNLVFTHAWIAQCQKRDGYVFNEMFRVSQDWELVWRSRIMGAKLIWVPSPVTHHSHLSAAAYCRRQFSRGIGIFMLYRAFRSAQTDTTAHDSLMWGRGDTGRGARWFTALWHKAVGPFVLHRFPNKSHYLLFWLGEKFQGAGFVWAMIARWLFNRYDTPNYQVRETADAESHAREEDPAQLFDHP</sequence>
<evidence type="ECO:0000313" key="3">
    <source>
        <dbReference type="Proteomes" id="UP000663929"/>
    </source>
</evidence>
<feature type="domain" description="Glycosyltransferase 2-like" evidence="1">
    <location>
        <begin position="35"/>
        <end position="102"/>
    </location>
</feature>
<dbReference type="PANTHER" id="PTHR22916:SF3">
    <property type="entry name" value="UDP-GLCNAC:BETAGAL BETA-1,3-N-ACETYLGLUCOSAMINYLTRANSFERASE-LIKE PROTEIN 1"/>
    <property type="match status" value="1"/>
</dbReference>
<dbReference type="GO" id="GO:0016758">
    <property type="term" value="F:hexosyltransferase activity"/>
    <property type="evidence" value="ECO:0007669"/>
    <property type="project" value="UniProtKB-ARBA"/>
</dbReference>
<name>A0A8A4TNL6_SULCO</name>
<proteinExistence type="predicted"/>
<dbReference type="PANTHER" id="PTHR22916">
    <property type="entry name" value="GLYCOSYLTRANSFERASE"/>
    <property type="match status" value="1"/>
</dbReference>
<dbReference type="RefSeq" id="WP_237377843.1">
    <property type="nucleotide sequence ID" value="NZ_CP071793.1"/>
</dbReference>
<gene>
    <name evidence="2" type="ORF">J3U87_21580</name>
</gene>
<dbReference type="EMBL" id="CP071793">
    <property type="protein sequence ID" value="QTD48185.1"/>
    <property type="molecule type" value="Genomic_DNA"/>
</dbReference>
<dbReference type="Pfam" id="PF00535">
    <property type="entry name" value="Glycos_transf_2"/>
    <property type="match status" value="1"/>
</dbReference>
<dbReference type="CDD" id="cd00761">
    <property type="entry name" value="Glyco_tranf_GTA_type"/>
    <property type="match status" value="1"/>
</dbReference>
<dbReference type="SUPFAM" id="SSF53448">
    <property type="entry name" value="Nucleotide-diphospho-sugar transferases"/>
    <property type="match status" value="1"/>
</dbReference>
<evidence type="ECO:0000259" key="1">
    <source>
        <dbReference type="Pfam" id="PF00535"/>
    </source>
</evidence>
<dbReference type="InterPro" id="IPR001173">
    <property type="entry name" value="Glyco_trans_2-like"/>
</dbReference>
<dbReference type="Gene3D" id="3.90.550.10">
    <property type="entry name" value="Spore Coat Polysaccharide Biosynthesis Protein SpsA, Chain A"/>
    <property type="match status" value="1"/>
</dbReference>
<reference evidence="2" key="1">
    <citation type="submission" date="2021-03" db="EMBL/GenBank/DDBJ databases">
        <title>Acanthopleuribacteraceae sp. M133.</title>
        <authorList>
            <person name="Wang G."/>
        </authorList>
    </citation>
    <scope>NUCLEOTIDE SEQUENCE</scope>
    <source>
        <strain evidence="2">M133</strain>
    </source>
</reference>
<dbReference type="InterPro" id="IPR029044">
    <property type="entry name" value="Nucleotide-diphossugar_trans"/>
</dbReference>
<dbReference type="Proteomes" id="UP000663929">
    <property type="component" value="Chromosome"/>
</dbReference>
<keyword evidence="3" id="KW-1185">Reference proteome</keyword>